<feature type="transmembrane region" description="Helical" evidence="8">
    <location>
        <begin position="95"/>
        <end position="116"/>
    </location>
</feature>
<keyword evidence="3" id="KW-0813">Transport</keyword>
<name>A0A6B0SMS9_9EURY</name>
<dbReference type="GO" id="GO:0055085">
    <property type="term" value="P:transmembrane transport"/>
    <property type="evidence" value="ECO:0007669"/>
    <property type="project" value="InterPro"/>
</dbReference>
<keyword evidence="10" id="KW-1185">Reference proteome</keyword>
<accession>A0A6B0SMS9</accession>
<keyword evidence="5 8" id="KW-0812">Transmembrane</keyword>
<dbReference type="InterPro" id="IPR004776">
    <property type="entry name" value="Mem_transp_PIN-like"/>
</dbReference>
<evidence type="ECO:0000313" key="9">
    <source>
        <dbReference type="EMBL" id="MXR20190.1"/>
    </source>
</evidence>
<dbReference type="GO" id="GO:0005886">
    <property type="term" value="C:plasma membrane"/>
    <property type="evidence" value="ECO:0007669"/>
    <property type="project" value="UniProtKB-SubCell"/>
</dbReference>
<comment type="similarity">
    <text evidence="2">Belongs to the auxin efflux carrier (TC 2.A.69) family.</text>
</comment>
<dbReference type="RefSeq" id="WP_159525744.1">
    <property type="nucleotide sequence ID" value="NZ_WUUU01000031.1"/>
</dbReference>
<sequence>MELVGRLLGLLALLLAGTALRAGNVLDRTRSERLNAFAYWVALPALIFVSTYDQSMVAVVTPALVGGHVFVLLSTAGLAWAFFRRRGERDRQSVAVVQSYHSNIGYLGFPLIAATFEAGVTAVAGVILGVVSLVQVPLTVGVFVSVNQADVPFRREVAKLAANPVLLSLVAGVVVSVSSVGVPPGIAGGLDALGSLALPTALLCVGASLDVGVPSFDAWGTGMVVVLKVVFMPALTWVVFRALAADAATVTASVVMLGTPTAVSTFVFAGELGGDTEFASLNVFASTVASIVTLFSLVALFG</sequence>
<dbReference type="EMBL" id="WUUU01000031">
    <property type="protein sequence ID" value="MXR20190.1"/>
    <property type="molecule type" value="Genomic_DNA"/>
</dbReference>
<dbReference type="AlphaFoldDB" id="A0A6B0SMS9"/>
<keyword evidence="7 8" id="KW-0472">Membrane</keyword>
<organism evidence="9 10">
    <name type="scientific">Halobacterium bonnevillei</name>
    <dbReference type="NCBI Taxonomy" id="2692200"/>
    <lineage>
        <taxon>Archaea</taxon>
        <taxon>Methanobacteriati</taxon>
        <taxon>Methanobacteriota</taxon>
        <taxon>Stenosarchaea group</taxon>
        <taxon>Halobacteria</taxon>
        <taxon>Halobacteriales</taxon>
        <taxon>Halobacteriaceae</taxon>
        <taxon>Halobacterium</taxon>
    </lineage>
</organism>
<dbReference type="Pfam" id="PF03547">
    <property type="entry name" value="Mem_trans"/>
    <property type="match status" value="2"/>
</dbReference>
<evidence type="ECO:0000256" key="7">
    <source>
        <dbReference type="ARBA" id="ARBA00023136"/>
    </source>
</evidence>
<feature type="transmembrane region" description="Helical" evidence="8">
    <location>
        <begin position="122"/>
        <end position="144"/>
    </location>
</feature>
<keyword evidence="6 8" id="KW-1133">Transmembrane helix</keyword>
<evidence type="ECO:0000313" key="10">
    <source>
        <dbReference type="Proteomes" id="UP000471521"/>
    </source>
</evidence>
<keyword evidence="4" id="KW-1003">Cell membrane</keyword>
<comment type="caution">
    <text evidence="9">The sequence shown here is derived from an EMBL/GenBank/DDBJ whole genome shotgun (WGS) entry which is preliminary data.</text>
</comment>
<comment type="subcellular location">
    <subcellularLocation>
        <location evidence="1">Cell membrane</location>
        <topology evidence="1">Multi-pass membrane protein</topology>
    </subcellularLocation>
</comment>
<gene>
    <name evidence="9" type="ORF">GRX66_06070</name>
</gene>
<dbReference type="PANTHER" id="PTHR36838">
    <property type="entry name" value="AUXIN EFFLUX CARRIER FAMILY PROTEIN"/>
    <property type="match status" value="1"/>
</dbReference>
<feature type="transmembrane region" description="Helical" evidence="8">
    <location>
        <begin position="250"/>
        <end position="269"/>
    </location>
</feature>
<evidence type="ECO:0000256" key="4">
    <source>
        <dbReference type="ARBA" id="ARBA00022475"/>
    </source>
</evidence>
<evidence type="ECO:0000256" key="2">
    <source>
        <dbReference type="ARBA" id="ARBA00010145"/>
    </source>
</evidence>
<dbReference type="OrthoDB" id="270046at2157"/>
<evidence type="ECO:0000256" key="8">
    <source>
        <dbReference type="SAM" id="Phobius"/>
    </source>
</evidence>
<protein>
    <submittedName>
        <fullName evidence="9">AEC family transporter</fullName>
    </submittedName>
</protein>
<dbReference type="InterPro" id="IPR038770">
    <property type="entry name" value="Na+/solute_symporter_sf"/>
</dbReference>
<proteinExistence type="inferred from homology"/>
<dbReference type="Proteomes" id="UP000471521">
    <property type="component" value="Unassembled WGS sequence"/>
</dbReference>
<reference evidence="9 10" key="1">
    <citation type="submission" date="2019-12" db="EMBL/GenBank/DDBJ databases">
        <title>Isolation and characterization of three novel carbon monoxide-oxidizing members of Halobacteria from salione crusts and soils.</title>
        <authorList>
            <person name="Myers M.R."/>
            <person name="King G.M."/>
        </authorList>
    </citation>
    <scope>NUCLEOTIDE SEQUENCE [LARGE SCALE GENOMIC DNA]</scope>
    <source>
        <strain evidence="9 10">PCN9</strain>
    </source>
</reference>
<feature type="transmembrane region" description="Helical" evidence="8">
    <location>
        <begin position="56"/>
        <end position="83"/>
    </location>
</feature>
<evidence type="ECO:0000256" key="6">
    <source>
        <dbReference type="ARBA" id="ARBA00022989"/>
    </source>
</evidence>
<evidence type="ECO:0000256" key="1">
    <source>
        <dbReference type="ARBA" id="ARBA00004651"/>
    </source>
</evidence>
<evidence type="ECO:0000256" key="5">
    <source>
        <dbReference type="ARBA" id="ARBA00022692"/>
    </source>
</evidence>
<feature type="transmembrane region" description="Helical" evidence="8">
    <location>
        <begin position="225"/>
        <end position="244"/>
    </location>
</feature>
<dbReference type="Gene3D" id="1.20.1530.20">
    <property type="match status" value="1"/>
</dbReference>
<feature type="transmembrane region" description="Helical" evidence="8">
    <location>
        <begin position="165"/>
        <end position="186"/>
    </location>
</feature>
<feature type="transmembrane region" description="Helical" evidence="8">
    <location>
        <begin position="281"/>
        <end position="301"/>
    </location>
</feature>
<evidence type="ECO:0000256" key="3">
    <source>
        <dbReference type="ARBA" id="ARBA00022448"/>
    </source>
</evidence>